<dbReference type="EMBL" id="LSYV01000034">
    <property type="protein sequence ID" value="KXZ47664.1"/>
    <property type="molecule type" value="Genomic_DNA"/>
</dbReference>
<organism evidence="1 2">
    <name type="scientific">Gonium pectorale</name>
    <name type="common">Green alga</name>
    <dbReference type="NCBI Taxonomy" id="33097"/>
    <lineage>
        <taxon>Eukaryota</taxon>
        <taxon>Viridiplantae</taxon>
        <taxon>Chlorophyta</taxon>
        <taxon>core chlorophytes</taxon>
        <taxon>Chlorophyceae</taxon>
        <taxon>CS clade</taxon>
        <taxon>Chlamydomonadales</taxon>
        <taxon>Volvocaceae</taxon>
        <taxon>Gonium</taxon>
    </lineage>
</organism>
<evidence type="ECO:0000313" key="1">
    <source>
        <dbReference type="EMBL" id="KXZ47664.1"/>
    </source>
</evidence>
<proteinExistence type="predicted"/>
<keyword evidence="2" id="KW-1185">Reference proteome</keyword>
<evidence type="ECO:0000313" key="2">
    <source>
        <dbReference type="Proteomes" id="UP000075714"/>
    </source>
</evidence>
<protein>
    <submittedName>
        <fullName evidence="1">Uncharacterized protein</fullName>
    </submittedName>
</protein>
<accession>A0A150GCU4</accession>
<sequence length="164" mass="17889">MTTGRSPLAESLLWNALTALEDRLSKAEAQFPALQQDHGRLLLRQMASQTENKLARRVKPGLTPKDAVHMTFSRLSKGSDKGVDKAAFQRVVQQYPGLADGLKSLKELGTSVTHPVTARTSAGGQQAVTSELLRELIAKEYTDDDPVKQDLALHLGESIFVPTI</sequence>
<dbReference type="Proteomes" id="UP000075714">
    <property type="component" value="Unassembled WGS sequence"/>
</dbReference>
<dbReference type="OrthoDB" id="540588at2759"/>
<comment type="caution">
    <text evidence="1">The sequence shown here is derived from an EMBL/GenBank/DDBJ whole genome shotgun (WGS) entry which is preliminary data.</text>
</comment>
<dbReference type="AlphaFoldDB" id="A0A150GCU4"/>
<gene>
    <name evidence="1" type="ORF">GPECTOR_33g546</name>
</gene>
<reference evidence="2" key="1">
    <citation type="journal article" date="2016" name="Nat. Commun.">
        <title>The Gonium pectorale genome demonstrates co-option of cell cycle regulation during the evolution of multicellularity.</title>
        <authorList>
            <person name="Hanschen E.R."/>
            <person name="Marriage T.N."/>
            <person name="Ferris P.J."/>
            <person name="Hamaji T."/>
            <person name="Toyoda A."/>
            <person name="Fujiyama A."/>
            <person name="Neme R."/>
            <person name="Noguchi H."/>
            <person name="Minakuchi Y."/>
            <person name="Suzuki M."/>
            <person name="Kawai-Toyooka H."/>
            <person name="Smith D.R."/>
            <person name="Sparks H."/>
            <person name="Anderson J."/>
            <person name="Bakaric R."/>
            <person name="Luria V."/>
            <person name="Karger A."/>
            <person name="Kirschner M.W."/>
            <person name="Durand P.M."/>
            <person name="Michod R.E."/>
            <person name="Nozaki H."/>
            <person name="Olson B.J."/>
        </authorList>
    </citation>
    <scope>NUCLEOTIDE SEQUENCE [LARGE SCALE GENOMIC DNA]</scope>
    <source>
        <strain evidence="2">NIES-2863</strain>
    </source>
</reference>
<name>A0A150GCU4_GONPE</name>